<keyword evidence="1" id="KW-0597">Phosphoprotein</keyword>
<dbReference type="InterPro" id="IPR003607">
    <property type="entry name" value="HD/PDEase_dom"/>
</dbReference>
<keyword evidence="6" id="KW-1185">Reference proteome</keyword>
<protein>
    <submittedName>
        <fullName evidence="5">Response regulator</fullName>
    </submittedName>
</protein>
<dbReference type="Gene3D" id="3.40.50.2300">
    <property type="match status" value="1"/>
</dbReference>
<dbReference type="GO" id="GO:0000160">
    <property type="term" value="P:phosphorelay signal transduction system"/>
    <property type="evidence" value="ECO:0007669"/>
    <property type="project" value="InterPro"/>
</dbReference>
<keyword evidence="2" id="KW-0175">Coiled coil</keyword>
<dbReference type="PANTHER" id="PTHR45228">
    <property type="entry name" value="CYCLIC DI-GMP PHOSPHODIESTERASE TM_0186-RELATED"/>
    <property type="match status" value="1"/>
</dbReference>
<name>A0AA86MFC6_9BURK</name>
<feature type="coiled-coil region" evidence="2">
    <location>
        <begin position="136"/>
        <end position="163"/>
    </location>
</feature>
<evidence type="ECO:0000256" key="1">
    <source>
        <dbReference type="PROSITE-ProRule" id="PRU00169"/>
    </source>
</evidence>
<proteinExistence type="predicted"/>
<dbReference type="RefSeq" id="WP_130557855.1">
    <property type="nucleotide sequence ID" value="NZ_AP028947.1"/>
</dbReference>
<evidence type="ECO:0000313" key="5">
    <source>
        <dbReference type="EMBL" id="BET27025.1"/>
    </source>
</evidence>
<dbReference type="InterPro" id="IPR037522">
    <property type="entry name" value="HD_GYP_dom"/>
</dbReference>
<dbReference type="GO" id="GO:0008081">
    <property type="term" value="F:phosphoric diester hydrolase activity"/>
    <property type="evidence" value="ECO:0007669"/>
    <property type="project" value="UniProtKB-ARBA"/>
</dbReference>
<dbReference type="AlphaFoldDB" id="A0AA86MFC6"/>
<dbReference type="InterPro" id="IPR052020">
    <property type="entry name" value="Cyclic_di-GMP/3'3'-cGAMP_PDE"/>
</dbReference>
<feature type="domain" description="HD-GYP" evidence="4">
    <location>
        <begin position="178"/>
        <end position="374"/>
    </location>
</feature>
<reference evidence="5 6" key="1">
    <citation type="submission" date="2023-10" db="EMBL/GenBank/DDBJ databases">
        <title>Complete Genome Sequence of Limnobacter thiooxidans CS-K2T, Isolated from freshwater lake sediments in Bavaria, Germany.</title>
        <authorList>
            <person name="Naruki M."/>
            <person name="Watanabe A."/>
            <person name="Warashina T."/>
            <person name="Morita T."/>
            <person name="Arakawa K."/>
        </authorList>
    </citation>
    <scope>NUCLEOTIDE SEQUENCE [LARGE SCALE GENOMIC DNA]</scope>
    <source>
        <strain evidence="5 6">CS-K2</strain>
    </source>
</reference>
<dbReference type="Proteomes" id="UP001329151">
    <property type="component" value="Chromosome"/>
</dbReference>
<dbReference type="CDD" id="cd17569">
    <property type="entry name" value="REC_HupR-like"/>
    <property type="match status" value="1"/>
</dbReference>
<evidence type="ECO:0000259" key="3">
    <source>
        <dbReference type="PROSITE" id="PS50110"/>
    </source>
</evidence>
<dbReference type="SMART" id="SM00448">
    <property type="entry name" value="REC"/>
    <property type="match status" value="1"/>
</dbReference>
<organism evidence="5 6">
    <name type="scientific">Limnobacter thiooxidans</name>
    <dbReference type="NCBI Taxonomy" id="131080"/>
    <lineage>
        <taxon>Bacteria</taxon>
        <taxon>Pseudomonadati</taxon>
        <taxon>Pseudomonadota</taxon>
        <taxon>Betaproteobacteria</taxon>
        <taxon>Burkholderiales</taxon>
        <taxon>Burkholderiaceae</taxon>
        <taxon>Limnobacter</taxon>
    </lineage>
</organism>
<dbReference type="SMART" id="SM00471">
    <property type="entry name" value="HDc"/>
    <property type="match status" value="1"/>
</dbReference>
<dbReference type="InterPro" id="IPR011006">
    <property type="entry name" value="CheY-like_superfamily"/>
</dbReference>
<evidence type="ECO:0000313" key="6">
    <source>
        <dbReference type="Proteomes" id="UP001329151"/>
    </source>
</evidence>
<feature type="domain" description="Response regulatory" evidence="3">
    <location>
        <begin position="8"/>
        <end position="123"/>
    </location>
</feature>
<dbReference type="EMBL" id="AP028947">
    <property type="protein sequence ID" value="BET27025.1"/>
    <property type="molecule type" value="Genomic_DNA"/>
</dbReference>
<dbReference type="SUPFAM" id="SSF109604">
    <property type="entry name" value="HD-domain/PDEase-like"/>
    <property type="match status" value="1"/>
</dbReference>
<gene>
    <name evidence="5" type="ORF">RGQ30_25260</name>
</gene>
<dbReference type="PROSITE" id="PS51832">
    <property type="entry name" value="HD_GYP"/>
    <property type="match status" value="1"/>
</dbReference>
<evidence type="ECO:0000259" key="4">
    <source>
        <dbReference type="PROSITE" id="PS51832"/>
    </source>
</evidence>
<sequence>MSETAVQSVLVIDDEVNVVNAIKRTLRSEAYEVQVSTDPKEALEIARRIKPVAVVCDMRMPGMSGSEVLAELHRDQPDCARILLTGYADITSTIAAINDGQIHRYLTKPWNDDELRDVLRQQIELVTLRRERDHLADSLAVKVDELQTLNQELDQRVAARTQEIYQTNLFLENAYKELHDQFLNSVKVFSNLIEMSSPAMAGHGKRVAELARWIAVEMGLPEAEVEDIYVAGLLHDIGKIGLSDQVLTTPFTQLDPTSRVALVKHCNKGQTALMALPELQNIALYVARHHERVDGKGYPDGLSGKDIPRGARVLAVAEDWDELQMGLVATQKLDMQQTLDFIQSAKGKRYDIDVVNALPGALIRLQATPRDDEQLIDSESLVPGFVLSRDLYNPDGLLLMAKDRAVSPALVQYLCAVYAKEKISFKVYCKVVAKTNQTKQPPGF</sequence>
<dbReference type="Pfam" id="PF13487">
    <property type="entry name" value="HD_5"/>
    <property type="match status" value="1"/>
</dbReference>
<evidence type="ECO:0000256" key="2">
    <source>
        <dbReference type="SAM" id="Coils"/>
    </source>
</evidence>
<dbReference type="KEGG" id="lto:RGQ30_25260"/>
<dbReference type="InterPro" id="IPR001789">
    <property type="entry name" value="Sig_transdc_resp-reg_receiver"/>
</dbReference>
<dbReference type="Gene3D" id="1.10.3210.10">
    <property type="entry name" value="Hypothetical protein af1432"/>
    <property type="match status" value="1"/>
</dbReference>
<dbReference type="SUPFAM" id="SSF52172">
    <property type="entry name" value="CheY-like"/>
    <property type="match status" value="1"/>
</dbReference>
<dbReference type="PANTHER" id="PTHR45228:SF8">
    <property type="entry name" value="TWO-COMPONENT RESPONSE REGULATOR-RELATED"/>
    <property type="match status" value="1"/>
</dbReference>
<dbReference type="CDD" id="cd00077">
    <property type="entry name" value="HDc"/>
    <property type="match status" value="1"/>
</dbReference>
<dbReference type="Pfam" id="PF00072">
    <property type="entry name" value="Response_reg"/>
    <property type="match status" value="1"/>
</dbReference>
<feature type="modified residue" description="4-aspartylphosphate" evidence="1">
    <location>
        <position position="57"/>
    </location>
</feature>
<dbReference type="PROSITE" id="PS50110">
    <property type="entry name" value="RESPONSE_REGULATORY"/>
    <property type="match status" value="1"/>
</dbReference>
<accession>A0AA86MFC6</accession>